<accession>A0AA39FEF4</accession>
<evidence type="ECO:0000256" key="10">
    <source>
        <dbReference type="ARBA" id="ARBA00022723"/>
    </source>
</evidence>
<dbReference type="SUPFAM" id="SSF55486">
    <property type="entry name" value="Metalloproteases ('zincins'), catalytic domain"/>
    <property type="match status" value="1"/>
</dbReference>
<dbReference type="GO" id="GO:0006508">
    <property type="term" value="P:proteolysis"/>
    <property type="evidence" value="ECO:0007669"/>
    <property type="project" value="UniProtKB-KW"/>
</dbReference>
<dbReference type="PANTHER" id="PTHR11533:SF276">
    <property type="entry name" value="GLUTAMYL AMINOPEPTIDASE"/>
    <property type="match status" value="1"/>
</dbReference>
<keyword evidence="11" id="KW-0378">Hydrolase</keyword>
<evidence type="ECO:0000256" key="7">
    <source>
        <dbReference type="ARBA" id="ARBA00022438"/>
    </source>
</evidence>
<keyword evidence="10" id="KW-0479">Metal-binding</keyword>
<evidence type="ECO:0000256" key="12">
    <source>
        <dbReference type="ARBA" id="ARBA00022833"/>
    </source>
</evidence>
<keyword evidence="12" id="KW-0862">Zinc</keyword>
<dbReference type="PANTHER" id="PTHR11533">
    <property type="entry name" value="PROTEASE M1 ZINC METALLOPROTEASE"/>
    <property type="match status" value="1"/>
</dbReference>
<evidence type="ECO:0000256" key="5">
    <source>
        <dbReference type="ARBA" id="ARBA00011748"/>
    </source>
</evidence>
<evidence type="ECO:0000256" key="6">
    <source>
        <dbReference type="ARBA" id="ARBA00012567"/>
    </source>
</evidence>
<dbReference type="InterPro" id="IPR001930">
    <property type="entry name" value="Peptidase_M1"/>
</dbReference>
<evidence type="ECO:0000256" key="9">
    <source>
        <dbReference type="ARBA" id="ARBA00022670"/>
    </source>
</evidence>
<dbReference type="EMBL" id="JAQQBR010001831">
    <property type="protein sequence ID" value="KAK0167881.1"/>
    <property type="molecule type" value="Genomic_DNA"/>
</dbReference>
<keyword evidence="15" id="KW-0449">Lipoprotein</keyword>
<evidence type="ECO:0000256" key="2">
    <source>
        <dbReference type="ARBA" id="ARBA00001947"/>
    </source>
</evidence>
<keyword evidence="8" id="KW-0472">Membrane</keyword>
<keyword evidence="18" id="KW-1185">Reference proteome</keyword>
<evidence type="ECO:0000256" key="4">
    <source>
        <dbReference type="ARBA" id="ARBA00010136"/>
    </source>
</evidence>
<dbReference type="EC" id="3.4.11.7" evidence="6"/>
<dbReference type="FunFam" id="1.10.390.10:FF:000013">
    <property type="entry name" value="Aminopeptidase N"/>
    <property type="match status" value="1"/>
</dbReference>
<evidence type="ECO:0000256" key="11">
    <source>
        <dbReference type="ARBA" id="ARBA00022801"/>
    </source>
</evidence>
<keyword evidence="14" id="KW-0482">Metalloprotease</keyword>
<dbReference type="PRINTS" id="PR00756">
    <property type="entry name" value="ALADIPTASE"/>
</dbReference>
<feature type="domain" description="Peptidase M1 membrane alanine aminopeptidase" evidence="16">
    <location>
        <begin position="28"/>
        <end position="213"/>
    </location>
</feature>
<dbReference type="InterPro" id="IPR014782">
    <property type="entry name" value="Peptidase_M1_dom"/>
</dbReference>
<evidence type="ECO:0000313" key="17">
    <source>
        <dbReference type="EMBL" id="KAK0167881.1"/>
    </source>
</evidence>
<gene>
    <name evidence="17" type="ORF">PV327_001736</name>
</gene>
<dbReference type="GO" id="GO:0042277">
    <property type="term" value="F:peptide binding"/>
    <property type="evidence" value="ECO:0007669"/>
    <property type="project" value="TreeGrafter"/>
</dbReference>
<evidence type="ECO:0000256" key="13">
    <source>
        <dbReference type="ARBA" id="ARBA00022837"/>
    </source>
</evidence>
<dbReference type="GO" id="GO:0043171">
    <property type="term" value="P:peptide catabolic process"/>
    <property type="evidence" value="ECO:0007669"/>
    <property type="project" value="TreeGrafter"/>
</dbReference>
<comment type="caution">
    <text evidence="17">The sequence shown here is derived from an EMBL/GenBank/DDBJ whole genome shotgun (WGS) entry which is preliminary data.</text>
</comment>
<keyword evidence="13" id="KW-0106">Calcium</keyword>
<dbReference type="InterPro" id="IPR027268">
    <property type="entry name" value="Peptidase_M4/M1_CTD_sf"/>
</dbReference>
<evidence type="ECO:0000313" key="18">
    <source>
        <dbReference type="Proteomes" id="UP001168972"/>
    </source>
</evidence>
<reference evidence="17" key="1">
    <citation type="journal article" date="2023" name="bioRxiv">
        <title>Scaffold-level genome assemblies of two parasitoid biocontrol wasps reveal the parthenogenesis mechanism and an associated novel virus.</title>
        <authorList>
            <person name="Inwood S."/>
            <person name="Skelly J."/>
            <person name="Guhlin J."/>
            <person name="Harrop T."/>
            <person name="Goldson S."/>
            <person name="Dearden P."/>
        </authorList>
    </citation>
    <scope>NUCLEOTIDE SEQUENCE</scope>
    <source>
        <strain evidence="17">Lincoln</strain>
        <tissue evidence="17">Whole body</tissue>
    </source>
</reference>
<proteinExistence type="inferred from homology"/>
<protein>
    <recommendedName>
        <fullName evidence="6">glutamyl aminopeptidase</fullName>
        <ecNumber evidence="6">3.4.11.7</ecNumber>
    </recommendedName>
</protein>
<keyword evidence="8" id="KW-0336">GPI-anchor</keyword>
<evidence type="ECO:0000259" key="16">
    <source>
        <dbReference type="Pfam" id="PF01433"/>
    </source>
</evidence>
<dbReference type="AlphaFoldDB" id="A0AA39FEF4"/>
<keyword evidence="9" id="KW-0645">Protease</keyword>
<evidence type="ECO:0000256" key="14">
    <source>
        <dbReference type="ARBA" id="ARBA00023049"/>
    </source>
</evidence>
<dbReference type="GO" id="GO:0070006">
    <property type="term" value="F:metalloaminopeptidase activity"/>
    <property type="evidence" value="ECO:0007669"/>
    <property type="project" value="TreeGrafter"/>
</dbReference>
<dbReference type="GO" id="GO:0008270">
    <property type="term" value="F:zinc ion binding"/>
    <property type="evidence" value="ECO:0007669"/>
    <property type="project" value="InterPro"/>
</dbReference>
<comment type="catalytic activity">
    <reaction evidence="1">
        <text>Release of N-terminal glutamate (and to a lesser extent aspartate) from a peptide.</text>
        <dbReference type="EC" id="3.4.11.7"/>
    </reaction>
</comment>
<dbReference type="GO" id="GO:0005737">
    <property type="term" value="C:cytoplasm"/>
    <property type="evidence" value="ECO:0007669"/>
    <property type="project" value="TreeGrafter"/>
</dbReference>
<dbReference type="Pfam" id="PF01433">
    <property type="entry name" value="Peptidase_M1"/>
    <property type="match status" value="1"/>
</dbReference>
<dbReference type="GO" id="GO:0005615">
    <property type="term" value="C:extracellular space"/>
    <property type="evidence" value="ECO:0007669"/>
    <property type="project" value="TreeGrafter"/>
</dbReference>
<comment type="similarity">
    <text evidence="4">Belongs to the peptidase M1 family.</text>
</comment>
<reference evidence="17" key="2">
    <citation type="submission" date="2023-03" db="EMBL/GenBank/DDBJ databases">
        <authorList>
            <person name="Inwood S.N."/>
            <person name="Skelly J.G."/>
            <person name="Guhlin J."/>
            <person name="Harrop T.W.R."/>
            <person name="Goldson S.G."/>
            <person name="Dearden P.K."/>
        </authorList>
    </citation>
    <scope>NUCLEOTIDE SEQUENCE</scope>
    <source>
        <strain evidence="17">Lincoln</strain>
        <tissue evidence="17">Whole body</tissue>
    </source>
</reference>
<evidence type="ECO:0000256" key="8">
    <source>
        <dbReference type="ARBA" id="ARBA00022622"/>
    </source>
</evidence>
<keyword evidence="7" id="KW-0031">Aminopeptidase</keyword>
<keyword evidence="8" id="KW-0325">Glycoprotein</keyword>
<comment type="cofactor">
    <cofactor evidence="2">
        <name>Zn(2+)</name>
        <dbReference type="ChEBI" id="CHEBI:29105"/>
    </cofactor>
</comment>
<dbReference type="GO" id="GO:0004230">
    <property type="term" value="F:glutamyl aminopeptidase activity"/>
    <property type="evidence" value="ECO:0007669"/>
    <property type="project" value="UniProtKB-EC"/>
</dbReference>
<evidence type="ECO:0000256" key="1">
    <source>
        <dbReference type="ARBA" id="ARBA00001703"/>
    </source>
</evidence>
<evidence type="ECO:0000256" key="3">
    <source>
        <dbReference type="ARBA" id="ARBA00004609"/>
    </source>
</evidence>
<comment type="subcellular location">
    <subcellularLocation>
        <location evidence="3">Cell membrane</location>
        <topology evidence="3">Lipid-anchor</topology>
        <topology evidence="3">GPI-anchor</topology>
    </subcellularLocation>
</comment>
<comment type="subunit">
    <text evidence="5">Homodimer; disulfide-linked.</text>
</comment>
<dbReference type="GO" id="GO:0098552">
    <property type="term" value="C:side of membrane"/>
    <property type="evidence" value="ECO:0007669"/>
    <property type="project" value="UniProtKB-KW"/>
</dbReference>
<dbReference type="InterPro" id="IPR050344">
    <property type="entry name" value="Peptidase_M1_aminopeptidases"/>
</dbReference>
<dbReference type="Gene3D" id="1.10.390.10">
    <property type="entry name" value="Neutral Protease Domain 2"/>
    <property type="match status" value="1"/>
</dbReference>
<sequence>MTNDTNENFRVWTTNILSDLNYVQGIGPKLLEALENYTNFLYQAQGFKKLDSVLIELPVKSAAMENWGLIIFYQHSLFPEKNSNSIMRIDRVTKTLAHEITHQWFGNLVTPDWWDYIWLKEGFARYFEYAITDQVHPSWRMMERFVTEIVQSRAFLIDANLDSHPMEQKRKSPDDVKNSFNSITYAKSGSIIRMISYIVGEEKFKTKLRNYLKTK</sequence>
<dbReference type="GO" id="GO:0005886">
    <property type="term" value="C:plasma membrane"/>
    <property type="evidence" value="ECO:0007669"/>
    <property type="project" value="UniProtKB-SubCell"/>
</dbReference>
<name>A0AA39FEF4_MICHY</name>
<evidence type="ECO:0000256" key="15">
    <source>
        <dbReference type="ARBA" id="ARBA00023288"/>
    </source>
</evidence>
<organism evidence="17 18">
    <name type="scientific">Microctonus hyperodae</name>
    <name type="common">Parasitoid wasp</name>
    <dbReference type="NCBI Taxonomy" id="165561"/>
    <lineage>
        <taxon>Eukaryota</taxon>
        <taxon>Metazoa</taxon>
        <taxon>Ecdysozoa</taxon>
        <taxon>Arthropoda</taxon>
        <taxon>Hexapoda</taxon>
        <taxon>Insecta</taxon>
        <taxon>Pterygota</taxon>
        <taxon>Neoptera</taxon>
        <taxon>Endopterygota</taxon>
        <taxon>Hymenoptera</taxon>
        <taxon>Apocrita</taxon>
        <taxon>Ichneumonoidea</taxon>
        <taxon>Braconidae</taxon>
        <taxon>Euphorinae</taxon>
        <taxon>Microctonus</taxon>
    </lineage>
</organism>
<dbReference type="Proteomes" id="UP001168972">
    <property type="component" value="Unassembled WGS sequence"/>
</dbReference>